<keyword evidence="3 7" id="KW-0808">Transferase</keyword>
<evidence type="ECO:0000256" key="1">
    <source>
        <dbReference type="ARBA" id="ARBA00007150"/>
    </source>
</evidence>
<comment type="catalytic activity">
    <reaction evidence="7">
        <text>L-cysteinyl-[prolipoprotein] + a 1,2-diacyl-sn-glycero-3-phospho-(1'-sn-glycerol) = an S-1,2-diacyl-sn-glyceryl-L-cysteinyl-[prolipoprotein] + sn-glycerol 1-phosphate + H(+)</text>
        <dbReference type="Rhea" id="RHEA:56712"/>
        <dbReference type="Rhea" id="RHEA-COMP:14679"/>
        <dbReference type="Rhea" id="RHEA-COMP:14680"/>
        <dbReference type="ChEBI" id="CHEBI:15378"/>
        <dbReference type="ChEBI" id="CHEBI:29950"/>
        <dbReference type="ChEBI" id="CHEBI:57685"/>
        <dbReference type="ChEBI" id="CHEBI:64716"/>
        <dbReference type="ChEBI" id="CHEBI:140658"/>
        <dbReference type="EC" id="2.5.1.145"/>
    </reaction>
</comment>
<dbReference type="GO" id="GO:0005886">
    <property type="term" value="C:plasma membrane"/>
    <property type="evidence" value="ECO:0007669"/>
    <property type="project" value="UniProtKB-SubCell"/>
</dbReference>
<comment type="subcellular location">
    <subcellularLocation>
        <location evidence="7">Cell membrane</location>
        <topology evidence="7">Multi-pass membrane protein</topology>
    </subcellularLocation>
</comment>
<feature type="transmembrane region" description="Helical" evidence="7">
    <location>
        <begin position="99"/>
        <end position="116"/>
    </location>
</feature>
<dbReference type="KEGG" id="slr:L21SP2_0321"/>
<dbReference type="GO" id="GO:0042158">
    <property type="term" value="P:lipoprotein biosynthetic process"/>
    <property type="evidence" value="ECO:0007669"/>
    <property type="project" value="UniProtKB-UniRule"/>
</dbReference>
<keyword evidence="6 7" id="KW-0472">Membrane</keyword>
<dbReference type="InterPro" id="IPR001640">
    <property type="entry name" value="Lgt"/>
</dbReference>
<keyword evidence="8" id="KW-0449">Lipoprotein</keyword>
<evidence type="ECO:0000256" key="3">
    <source>
        <dbReference type="ARBA" id="ARBA00022679"/>
    </source>
</evidence>
<dbReference type="HOGENOM" id="CLU_013386_1_0_12"/>
<dbReference type="Pfam" id="PF01790">
    <property type="entry name" value="LGT"/>
    <property type="match status" value="1"/>
</dbReference>
<keyword evidence="9" id="KW-1185">Reference proteome</keyword>
<dbReference type="PATRIC" id="fig|1307761.3.peg.322"/>
<dbReference type="Proteomes" id="UP000018680">
    <property type="component" value="Chromosome"/>
</dbReference>
<proteinExistence type="inferred from homology"/>
<evidence type="ECO:0000313" key="8">
    <source>
        <dbReference type="EMBL" id="AHC13759.1"/>
    </source>
</evidence>
<evidence type="ECO:0000256" key="4">
    <source>
        <dbReference type="ARBA" id="ARBA00022692"/>
    </source>
</evidence>
<keyword evidence="5 7" id="KW-1133">Transmembrane helix</keyword>
<evidence type="ECO:0000313" key="9">
    <source>
        <dbReference type="Proteomes" id="UP000018680"/>
    </source>
</evidence>
<reference evidence="8 9" key="1">
    <citation type="journal article" date="2015" name="Stand. Genomic Sci.">
        <title>Complete genome sequence and description of Salinispira pacifica gen. nov., sp. nov., a novel spirochaete isolated form a hypersaline microbial mat.</title>
        <authorList>
            <person name="Ben Hania W."/>
            <person name="Joseph M."/>
            <person name="Schumann P."/>
            <person name="Bunk B."/>
            <person name="Fiebig A."/>
            <person name="Sproer C."/>
            <person name="Klenk H.P."/>
            <person name="Fardeau M.L."/>
            <person name="Spring S."/>
        </authorList>
    </citation>
    <scope>NUCLEOTIDE SEQUENCE [LARGE SCALE GENOMIC DNA]</scope>
    <source>
        <strain evidence="8 9">L21-RPul-D2</strain>
    </source>
</reference>
<dbReference type="EC" id="2.5.1.145" evidence="7"/>
<feature type="transmembrane region" description="Helical" evidence="7">
    <location>
        <begin position="205"/>
        <end position="223"/>
    </location>
</feature>
<feature type="transmembrane region" description="Helical" evidence="7">
    <location>
        <begin position="59"/>
        <end position="79"/>
    </location>
</feature>
<dbReference type="PANTHER" id="PTHR30589:SF0">
    <property type="entry name" value="PHOSPHATIDYLGLYCEROL--PROLIPOPROTEIN DIACYLGLYCERYL TRANSFERASE"/>
    <property type="match status" value="1"/>
</dbReference>
<dbReference type="PROSITE" id="PS01311">
    <property type="entry name" value="LGT"/>
    <property type="match status" value="1"/>
</dbReference>
<dbReference type="AlphaFoldDB" id="V5WDW5"/>
<gene>
    <name evidence="7" type="primary">lgt</name>
    <name evidence="8" type="ORF">L21SP2_0321</name>
</gene>
<feature type="binding site" evidence="7">
    <location>
        <position position="142"/>
    </location>
    <ligand>
        <name>a 1,2-diacyl-sn-glycero-3-phospho-(1'-sn-glycerol)</name>
        <dbReference type="ChEBI" id="CHEBI:64716"/>
    </ligand>
</feature>
<accession>V5WDW5</accession>
<keyword evidence="4 7" id="KW-0812">Transmembrane</keyword>
<evidence type="ECO:0000256" key="7">
    <source>
        <dbReference type="HAMAP-Rule" id="MF_01147"/>
    </source>
</evidence>
<feature type="transmembrane region" description="Helical" evidence="7">
    <location>
        <begin position="271"/>
        <end position="291"/>
    </location>
</feature>
<evidence type="ECO:0000256" key="2">
    <source>
        <dbReference type="ARBA" id="ARBA00022475"/>
    </source>
</evidence>
<dbReference type="PANTHER" id="PTHR30589">
    <property type="entry name" value="PROLIPOPROTEIN DIACYLGLYCERYL TRANSFERASE"/>
    <property type="match status" value="1"/>
</dbReference>
<dbReference type="UniPathway" id="UPA00664"/>
<dbReference type="GO" id="GO:0008961">
    <property type="term" value="F:phosphatidylglycerol-prolipoprotein diacylglyceryl transferase activity"/>
    <property type="evidence" value="ECO:0007669"/>
    <property type="project" value="UniProtKB-UniRule"/>
</dbReference>
<comment type="pathway">
    <text evidence="7">Protein modification; lipoprotein biosynthesis (diacylglyceryl transfer).</text>
</comment>
<dbReference type="HAMAP" id="MF_01147">
    <property type="entry name" value="Lgt"/>
    <property type="match status" value="1"/>
</dbReference>
<organism evidence="8 9">
    <name type="scientific">Salinispira pacifica</name>
    <dbReference type="NCBI Taxonomy" id="1307761"/>
    <lineage>
        <taxon>Bacteria</taxon>
        <taxon>Pseudomonadati</taxon>
        <taxon>Spirochaetota</taxon>
        <taxon>Spirochaetia</taxon>
        <taxon>Spirochaetales</taxon>
        <taxon>Spirochaetaceae</taxon>
        <taxon>Salinispira</taxon>
    </lineage>
</organism>
<evidence type="ECO:0000256" key="6">
    <source>
        <dbReference type="ARBA" id="ARBA00023136"/>
    </source>
</evidence>
<sequence length="310" mass="35568">MKNLQVPVFDPILLNLPGPLAVSWYGLTYLMGFVFAYVFVWDHIRRNKVLLTQDQFMEILIRIFIGVLVGGRLGFTLFVNPGYYLQNPLKILAVWEGGMYFFGGFAAALIIPWFYIRKQKMNYWDLADFIIIPAPIGLAFGRLGNFINGEFWGRPSSSPLAMVFDSVPRSEWFSTDLPWVQDIIRETGMTVLAGQSMVNLPRHPVQLYELVLEGIVLYAMMLLFRNIGKPKPRGAVVSLFLLGYGIFRFWIEFYREPTSHSAIIAGDWFTLSMLFTIPMILAGIAGMIIAYKKNHTNELYTHQIQKDRRS</sequence>
<protein>
    <recommendedName>
        <fullName evidence="7">Phosphatidylglycerol--prolipoprotein diacylglyceryl transferase</fullName>
        <ecNumber evidence="7">2.5.1.145</ecNumber>
    </recommendedName>
</protein>
<comment type="function">
    <text evidence="7">Catalyzes the transfer of the diacylglyceryl group from phosphatidylglycerol to the sulfhydryl group of the N-terminal cysteine of a prolipoprotein, the first step in the formation of mature lipoproteins.</text>
</comment>
<evidence type="ECO:0000256" key="5">
    <source>
        <dbReference type="ARBA" id="ARBA00022989"/>
    </source>
</evidence>
<dbReference type="eggNOG" id="COG0682">
    <property type="taxonomic scope" value="Bacteria"/>
</dbReference>
<dbReference type="OrthoDB" id="871140at2"/>
<dbReference type="EMBL" id="CP006939">
    <property type="protein sequence ID" value="AHC13759.1"/>
    <property type="molecule type" value="Genomic_DNA"/>
</dbReference>
<dbReference type="NCBIfam" id="TIGR00544">
    <property type="entry name" value="lgt"/>
    <property type="match status" value="1"/>
</dbReference>
<feature type="transmembrane region" description="Helical" evidence="7">
    <location>
        <begin position="20"/>
        <end position="39"/>
    </location>
</feature>
<feature type="transmembrane region" description="Helical" evidence="7">
    <location>
        <begin position="123"/>
        <end position="143"/>
    </location>
</feature>
<feature type="transmembrane region" description="Helical" evidence="7">
    <location>
        <begin position="235"/>
        <end position="251"/>
    </location>
</feature>
<comment type="similarity">
    <text evidence="1 7">Belongs to the Lgt family.</text>
</comment>
<dbReference type="STRING" id="1307761.L21SP2_0321"/>
<dbReference type="RefSeq" id="WP_024266692.1">
    <property type="nucleotide sequence ID" value="NC_023035.1"/>
</dbReference>
<name>V5WDW5_9SPIO</name>
<keyword evidence="2 7" id="KW-1003">Cell membrane</keyword>